<dbReference type="Gene3D" id="3.20.180.20">
    <property type="entry name" value="Dynein heavy chain, N-terminal domain 2"/>
    <property type="match status" value="1"/>
</dbReference>
<dbReference type="Gene3D" id="1.20.920.30">
    <property type="match status" value="1"/>
</dbReference>
<keyword evidence="11 16" id="KW-0175">Coiled coil</keyword>
<dbReference type="InterPro" id="IPR026983">
    <property type="entry name" value="DHC"/>
</dbReference>
<dbReference type="GO" id="GO:0003777">
    <property type="term" value="F:microtubule motor activity"/>
    <property type="evidence" value="ECO:0007669"/>
    <property type="project" value="UniProtKB-ARBA"/>
</dbReference>
<dbReference type="EMBL" id="HBIP01024054">
    <property type="protein sequence ID" value="CAE0499334.1"/>
    <property type="molecule type" value="Transcribed_RNA"/>
</dbReference>
<feature type="domain" description="AAA+ ATPase" evidence="18">
    <location>
        <begin position="2627"/>
        <end position="2778"/>
    </location>
</feature>
<dbReference type="GO" id="GO:0045505">
    <property type="term" value="F:dynein intermediate chain binding"/>
    <property type="evidence" value="ECO:0007669"/>
    <property type="project" value="InterPro"/>
</dbReference>
<evidence type="ECO:0000256" key="9">
    <source>
        <dbReference type="ARBA" id="ARBA00022846"/>
    </source>
</evidence>
<comment type="similarity">
    <text evidence="2">Belongs to the dynein heavy chain family.</text>
</comment>
<keyword evidence="6" id="KW-0547">Nucleotide-binding</keyword>
<dbReference type="Pfam" id="PF08393">
    <property type="entry name" value="DHC_N2"/>
    <property type="match status" value="1"/>
</dbReference>
<feature type="coiled-coil region" evidence="16">
    <location>
        <begin position="413"/>
        <end position="440"/>
    </location>
</feature>
<comment type="subcellular location">
    <subcellularLocation>
        <location evidence="1">Cytoplasm</location>
        <location evidence="1">Cytoskeleton</location>
        <location evidence="1">Flagellum axoneme</location>
    </subcellularLocation>
</comment>
<dbReference type="Gene3D" id="1.20.920.20">
    <property type="match status" value="1"/>
</dbReference>
<keyword evidence="15" id="KW-0966">Cell projection</keyword>
<evidence type="ECO:0000256" key="2">
    <source>
        <dbReference type="ARBA" id="ARBA00008887"/>
    </source>
</evidence>
<feature type="compositionally biased region" description="Basic and acidic residues" evidence="17">
    <location>
        <begin position="65"/>
        <end position="85"/>
    </location>
</feature>
<dbReference type="GO" id="GO:0036156">
    <property type="term" value="C:inner dynein arm"/>
    <property type="evidence" value="ECO:0007669"/>
    <property type="project" value="UniProtKB-ARBA"/>
</dbReference>
<feature type="domain" description="AAA+ ATPase" evidence="18">
    <location>
        <begin position="2983"/>
        <end position="3145"/>
    </location>
</feature>
<dbReference type="SMART" id="SM00382">
    <property type="entry name" value="AAA"/>
    <property type="match status" value="4"/>
</dbReference>
<dbReference type="Pfam" id="PF12774">
    <property type="entry name" value="AAA_6"/>
    <property type="match status" value="1"/>
</dbReference>
<keyword evidence="5" id="KW-0677">Repeat</keyword>
<evidence type="ECO:0000256" key="1">
    <source>
        <dbReference type="ARBA" id="ARBA00004611"/>
    </source>
</evidence>
<evidence type="ECO:0000256" key="15">
    <source>
        <dbReference type="ARBA" id="ARBA00023273"/>
    </source>
</evidence>
<dbReference type="InterPro" id="IPR041466">
    <property type="entry name" value="Dynein_AAA5_ext"/>
</dbReference>
<dbReference type="GO" id="GO:0005874">
    <property type="term" value="C:microtubule"/>
    <property type="evidence" value="ECO:0007669"/>
    <property type="project" value="UniProtKB-KW"/>
</dbReference>
<evidence type="ECO:0000256" key="8">
    <source>
        <dbReference type="ARBA" id="ARBA00022840"/>
    </source>
</evidence>
<dbReference type="InterPro" id="IPR013594">
    <property type="entry name" value="Dynein_heavy_tail"/>
</dbReference>
<feature type="region of interest" description="Disordered" evidence="17">
    <location>
        <begin position="65"/>
        <end position="196"/>
    </location>
</feature>
<dbReference type="Pfam" id="PF22597">
    <property type="entry name" value="DYN_lid"/>
    <property type="match status" value="1"/>
</dbReference>
<evidence type="ECO:0000256" key="11">
    <source>
        <dbReference type="ARBA" id="ARBA00023054"/>
    </source>
</evidence>
<evidence type="ECO:0000256" key="13">
    <source>
        <dbReference type="ARBA" id="ARBA00023175"/>
    </source>
</evidence>
<dbReference type="Gene3D" id="1.10.8.710">
    <property type="match status" value="1"/>
</dbReference>
<dbReference type="Gene3D" id="1.10.8.1220">
    <property type="match status" value="1"/>
</dbReference>
<organism evidence="20">
    <name type="scientific">Dunaliella tertiolecta</name>
    <name type="common">Green alga</name>
    <dbReference type="NCBI Taxonomy" id="3047"/>
    <lineage>
        <taxon>Eukaryota</taxon>
        <taxon>Viridiplantae</taxon>
        <taxon>Chlorophyta</taxon>
        <taxon>core chlorophytes</taxon>
        <taxon>Chlorophyceae</taxon>
        <taxon>CS clade</taxon>
        <taxon>Chlamydomonadales</taxon>
        <taxon>Dunaliellaceae</taxon>
        <taxon>Dunaliella</taxon>
    </lineage>
</organism>
<dbReference type="Gene3D" id="3.40.50.300">
    <property type="entry name" value="P-loop containing nucleotide triphosphate hydrolases"/>
    <property type="match status" value="4"/>
</dbReference>
<dbReference type="FunFam" id="3.20.180.20:FF:000001">
    <property type="entry name" value="Dynein axonemal heavy chain 5"/>
    <property type="match status" value="1"/>
</dbReference>
<dbReference type="GO" id="GO:0036159">
    <property type="term" value="P:inner dynein arm assembly"/>
    <property type="evidence" value="ECO:0007669"/>
    <property type="project" value="UniProtKB-ARBA"/>
</dbReference>
<dbReference type="GO" id="GO:0005524">
    <property type="term" value="F:ATP binding"/>
    <property type="evidence" value="ECO:0007669"/>
    <property type="project" value="UniProtKB-KW"/>
</dbReference>
<dbReference type="FunFam" id="3.40.50.300:FF:000063">
    <property type="entry name" value="dynein heavy chain 6, axonemal"/>
    <property type="match status" value="1"/>
</dbReference>
<dbReference type="FunFam" id="1.20.58.1120:FF:000008">
    <property type="entry name" value="Dynein heavy chain 10, axonemal"/>
    <property type="match status" value="1"/>
</dbReference>
<name>A0A6S8LSH1_DUNTE</name>
<keyword evidence="4" id="KW-0493">Microtubule</keyword>
<proteinExistence type="inferred from homology"/>
<accession>A0A6S8LSH1</accession>
<dbReference type="FunFam" id="1.20.140.100:FF:000001">
    <property type="entry name" value="dynein heavy chain 17, axonemal"/>
    <property type="match status" value="1"/>
</dbReference>
<dbReference type="Pfam" id="PF12777">
    <property type="entry name" value="MT"/>
    <property type="match status" value="1"/>
</dbReference>
<keyword evidence="12" id="KW-0969">Cilium</keyword>
<dbReference type="GO" id="GO:0051959">
    <property type="term" value="F:dynein light intermediate chain binding"/>
    <property type="evidence" value="ECO:0007669"/>
    <property type="project" value="InterPro"/>
</dbReference>
<evidence type="ECO:0000256" key="5">
    <source>
        <dbReference type="ARBA" id="ARBA00022737"/>
    </source>
</evidence>
<feature type="domain" description="AAA+ ATPase" evidence="18">
    <location>
        <begin position="2281"/>
        <end position="2553"/>
    </location>
</feature>
<evidence type="ECO:0000256" key="14">
    <source>
        <dbReference type="ARBA" id="ARBA00023212"/>
    </source>
</evidence>
<dbReference type="EMBL" id="HBIP01024055">
    <property type="protein sequence ID" value="CAE0499335.1"/>
    <property type="molecule type" value="Transcribed_RNA"/>
</dbReference>
<keyword evidence="13" id="KW-0505">Motor protein</keyword>
<evidence type="ECO:0000313" key="19">
    <source>
        <dbReference type="EMBL" id="CAE0499334.1"/>
    </source>
</evidence>
<evidence type="ECO:0000256" key="12">
    <source>
        <dbReference type="ARBA" id="ARBA00023069"/>
    </source>
</evidence>
<evidence type="ECO:0000256" key="16">
    <source>
        <dbReference type="SAM" id="Coils"/>
    </source>
</evidence>
<dbReference type="FunFam" id="1.20.920.30:FF:000007">
    <property type="entry name" value="Dynein axonemal heavy chain 10"/>
    <property type="match status" value="1"/>
</dbReference>
<sequence>MADTKRIDWVREKIEHGLGVDGSLFDELNERQGGTITSYLDGDGDMASSALIFSLEQATIMVEETREIPREELQPKEEATERATEEGAGEGDQGEAEAPAEPGSQPDAAFPEGNEAKGGHQEEGKEASPDEAAPEQGQQEQQEQPQQEQGPGDEQQKQGDQEEGQQQEGAEKGEGGEGQGEEADEEPPPPPPPQIIKVSVPKLVSRLHLSSGFMPDELSHMHSFYFIRGKPGKLQFEDLDEALECGVLNERPSLRNLEQTLASVYMPMLIQMTGADMSKAGVLLSSGASNSHKDLLSNMQKFLSQVSHALQQLNGDVTLEVPDVPIDSVDKAAADTELVMSLEQYMSEWSSTLASVMQQESERQPSGSGPLAEIEFWRLRNAILSALYEQLNLPSVQKVIAVLEIGSDDRNLMASFKSQLAELTKLAAEARDNVKFLTTLERHFKNIAGGPLNGILDTLPPMMNALRMVWIISRHYSDDQRMGSLFQRIAQEIGDRVESAIDLSQIFRVPPQEALKLIKACKSVLEHWYMRYMEVREKIEKSERDARWEFPKQLLFARTNYMAEICNDLIEMVEIVDDFFMFLGPELKAVTGDMQGIDRVIQRVKAMYEPIEQVQVTFHPTSLFDIANANEWKAAKAAFYADNEDIKSATRELIDTSFRKLRSAEGACELLQNFKHIKSKGAIQKQVINKFNDILEQFAREIDQTTTIFEENKHAPPVTKNQPPIAGAIKWARALLARLKQTMIKLHSTEEEIIRTTEIGCNVESKFRGFAKAVMFYEKKLFSTWSDSVNTITMQHLKQPIFIKSIVTGRVEVNFHTDLIELIRETRYLDRMGFPIPEIALNVALQEVKYHQWLESLQHMLEHYYEVIEQLSPIERELMAKKLSELESCLHAGFHTLNWNSLGIPEFIQACRRAINSFQQVVKQVQKNSGIIEQVVHAITGANIVCEPPANAEIMDLQEFYELIEKHRLESTDRLVKKYRNISPLLGKIEEVVAGTNTGKSPQLAGYYAYWERAIFNALNAMVSHAMSSLQTMIDSRSKRAQMAKAKALGEDPLHAHLRKLPPLFKVSVSLQNTDIIIQPPVNEVNKALGRLVRSLVESTKAFVRWMDGTCIETAEQKGKDEDEPVLFTFYWDVAANPQVIKSMLQLNQSIQATIEGVNRYIKSWQRHHSLWKTDKNSVLDKFKSKEPSCAVFEEKLMKYSKMAQDIAALPKDYDQDFIRVSSHALTASVEEEALGWVRAISHTMYELDVVTLQQLKDRISRFQEELHKEPNTLEALKHVLNTVATIRSEGMTMELKYSDLEERFRTRVMYAQPQELDQANEQLVHAQQVRLLWAALADEADDVDWRLEDTKKLFSETTRQQVSEFQEYTSQLWERFKTTGPGVPTIELNVGLELLHQFQGELDSACKSREQLVLAERLFDMDITSYPCLGQLENEMKKLQQVYAVYQEHVDSVRQYACMLWSELDVASMMAGTDEVAQKLRKLKHLRLLPVFDLVEKDIQGFYNSLPLMKELKSEALRRRHWQQLMEVTGQEFDMDAKTFTLGSMFSMQLHKYAEEISKITNAAVKELTIENEIKKLTDVWREQRFELGKYMKGLEDRGWVLRQTEEITVLLEDMGLNLQSMLASPFVRPFLTEVRGWEQKLSLIGECIEVWMLVQRKWMYLESIFVGSDDIRHQLPAEARRFDGIDKQWQKIMADTARNVNVLEACSAEGRLQTLQTLAEQLEICQKSLSEYLDTKRCAFPRFFFISDDELLSILGTSDPTSVQEHMLKLFDNCAMLRFGRGNKSIVGMTSSEKESFSFQAPVAIEGAVETWMSKVEAEMRATLYHISKEGVFFYAKSARTTWIKENLGMVTLVGSQIWWTWETEDVFRRVRDGKKHAMKDFAAKLTGQLSELTAMVRSDLSDEVRRKVNTLIIIDVHARDIVDTFVRDSIMDAREFAWESQLRFYWDRSADDIDIRQCSGLFKYGYEYMGLNGRLVITALTDRCCMTLTTALNYRLGGAPAGPAGTGKTETTKDLAKSMALLCVVFNCGEGLDYKAMGSIFSGLVQCGAWGCFDEFNRIEAEVLSVVSSQIKQIQEGLKNMLPKFQFEGKEITLDPRTGIFITMNPGYAGRTELPDNLKALFRPVTMVVPDMEQICEIMLFSEGFDSAKLLAKKMTVLYSLSKEQLSKQHHYDFGLRALKSVLVMAGSLKRGAPEMSEHLVLMRALRDMNLPKFVYDDVPLFLGLVNDLFPGMDCPRVRYPQFNDTVENELAEQGYQVLTGSSEQVDKVIQLYEVMMTRHTTMVVGQTGGGKTVIINTLARAQTKMGKKTTLHTINPKAITVSELYGVLDPDTRDWTDGLLSNIFREINKPLPPERDEARYLIFDGDVDAVWVENMNSVMDDNKLLTLPNGERIRLQNHCKLLFEVFDLQYASPATISRCGMVYVDSRNLGYKPYVWKWLNTRKDTEADVLRLMFEKYAYPCVDWVMEGIDGDDLVRKPKLTVGITNLNMVTQLCHLLNIVIADNPRMSDPQLMEAAFVFCVVWSIGATIVQRAEANDRDRFDQFIKTRLSNTGMVDGERVSAAQLPAKSLYEYCFDVEEGVWKAWKSYVTPYVPPADNQFSKILVPTVDVVRTTWLLQTIVSNGKPILLVGESGTAKSVTITKYLGSLDPGVNLVLNMNFSSRTSSLDVQRAAEDSTEKRTKDTYGPPMGKRLIMFIDDLNMPRVDLYGTQQPIAFLKLFIERRGMYDRGKDLSWKNVKDVQVVAAMGPPGGARNPVDPRFMSLFNIFEVQFPSSENLSTIYQAILSSHLNKLPGEGIRELIGEKLTDATVSLYNFICEKLPPTPSRFHYVFNLRDISRVYEGLLLSTPDKFTNAEQFLRLWRNEALRVFHDRLICPEDKHMVNSQLAEVVEQYFEPCAAYTLADPILFGDYSEAVACLTGEANDTMRLYEDLGNYSNIKPIFERILELYNAKHKRMNLVFFEDALEHLTRIQRTIRLQQGNCLLVGVGGSGKQSLSKLAAYTAGCEVYEITLTRGYDEASFRDDLKKLYGMLGAENKKVMFLFTDAHVADEGFLELINNMLTSGMVPALYDDSEKDGLINSVRPEMEKQGLLATKEAAWAYYIQKCRNNLHVVIAMSPVGETLRTRCRNFPGMVNNTVIDWFEPWPEQALQSVASVFLAEEVLPEDLRPQIVEHMITVHQSVRTFSARFQEELRRYNYVTPKNYLDFINNYKRALASNRKEVDDMTQRLSGGLQKLEQAALEVDAMQKDLSEAKVVVEYATRECNQLLEVISTNTAEVETKAKAAVEKEAQLKVDSENIQVEKADAEAALEEAIPALEEAAAALQDLRREDITEIRSFAKPHVLVQKVCECVVILRGLKDVSWAGAKAMMSDSNFLKSLVDFDKDSLSEKQVKKVKEYMKGPSFTYESLKSISTAGAGLLKWVLAMVNYNNVAKTVEPKRKKVAEAEKNLRIAQKDLTNTKQQLHELNTQLSTLRAQFEEKTAEQQDLKAKADLMERRLTAASRLIAGLGSERSRWNSDIEELERRKERLVGDCLLTSSFLSYTGAFTFNYRHAMVYDMWNKDVNERKIPLTQPFRLESLLTTDVETTLWSSEGLPSDELSVQNGILTVRANRWPLCIDPQMQAVNWIKMREGKQLEGKVKTFNDADFLKQLELAIQYGFPFLFENLDEYIDPVIDTVLEKNFLPSPSGKLVIKLGDKEVEWDPNFRLYMTSKQSNPHYGPEVSGKTMIINYGVTQQGLTEQLLNVTVKHERSDLEESRESLVKEMSDNKALLKNLEDTLLRELSNATGNILDNQELISTLESAKAKAVEIAEKLEASKIMAGHIEEARVRYSPVAQRGAILFFVMASLSAISNMYEYSLGAFLSVFNQTLNTSKKDVMLENRLHNIIEALTFDIYSYTCLGLFEKHKLMFSFQMTIKILEGETPLDSNFIDFFLKGNLSLEKARRLKPYDWLPDQGWQDLTRLVQLGSSKLNASGKVHPLARLADDIEADEAIWREFYEQVSDVEADE</sequence>
<dbReference type="FunFam" id="1.10.8.710:FF:000002">
    <property type="entry name" value="dynein heavy chain 17, axonemal"/>
    <property type="match status" value="1"/>
</dbReference>
<reference evidence="20" key="1">
    <citation type="submission" date="2021-01" db="EMBL/GenBank/DDBJ databases">
        <authorList>
            <person name="Corre E."/>
            <person name="Pelletier E."/>
            <person name="Niang G."/>
            <person name="Scheremetjew M."/>
            <person name="Finn R."/>
            <person name="Kale V."/>
            <person name="Holt S."/>
            <person name="Cochrane G."/>
            <person name="Meng A."/>
            <person name="Brown T."/>
            <person name="Cohen L."/>
        </authorList>
    </citation>
    <scope>NUCLEOTIDE SEQUENCE</scope>
    <source>
        <strain evidence="20">CCMP1320</strain>
    </source>
</reference>
<dbReference type="Pfam" id="PF12780">
    <property type="entry name" value="AAA_8"/>
    <property type="match status" value="1"/>
</dbReference>
<dbReference type="Gene3D" id="1.10.472.130">
    <property type="match status" value="1"/>
</dbReference>
<keyword evidence="8" id="KW-0067">ATP-binding</keyword>
<dbReference type="InterPro" id="IPR024743">
    <property type="entry name" value="Dynein_HC_stalk"/>
</dbReference>
<feature type="compositionally biased region" description="Low complexity" evidence="17">
    <location>
        <begin position="130"/>
        <end position="153"/>
    </location>
</feature>
<keyword evidence="14" id="KW-0206">Cytoskeleton</keyword>
<dbReference type="Gene3D" id="1.20.58.1120">
    <property type="match status" value="1"/>
</dbReference>
<dbReference type="Pfam" id="PF17852">
    <property type="entry name" value="Dynein_AAA_lid"/>
    <property type="match status" value="1"/>
</dbReference>
<dbReference type="FunFam" id="3.40.50.300:FF:000049">
    <property type="entry name" value="Dynein, axonemal, heavy chain 5"/>
    <property type="match status" value="1"/>
</dbReference>
<feature type="domain" description="AAA+ ATPase" evidence="18">
    <location>
        <begin position="1997"/>
        <end position="2136"/>
    </location>
</feature>
<dbReference type="GO" id="GO:0008017">
    <property type="term" value="F:microtubule binding"/>
    <property type="evidence" value="ECO:0007669"/>
    <property type="project" value="UniProtKB-ARBA"/>
</dbReference>
<dbReference type="PANTHER" id="PTHR22878:SF63">
    <property type="entry name" value="DYNEIN AXONEMAL HEAVY CHAIN 10"/>
    <property type="match status" value="1"/>
</dbReference>
<dbReference type="FunFam" id="1.10.8.1220:FF:000001">
    <property type="entry name" value="Dynein axonemal heavy chain 5"/>
    <property type="match status" value="1"/>
</dbReference>
<dbReference type="FunFam" id="1.10.287.2620:FF:000002">
    <property type="entry name" value="Dynein heavy chain 2, axonemal"/>
    <property type="match status" value="1"/>
</dbReference>
<feature type="coiled-coil region" evidence="16">
    <location>
        <begin position="3292"/>
        <end position="3332"/>
    </location>
</feature>
<dbReference type="InterPro" id="IPR035706">
    <property type="entry name" value="AAA_9"/>
</dbReference>
<dbReference type="FunFam" id="1.20.920.20:FF:000001">
    <property type="entry name" value="dynein heavy chain 2, axonemal"/>
    <property type="match status" value="1"/>
</dbReference>
<dbReference type="InterPro" id="IPR042228">
    <property type="entry name" value="Dynein_linker_3"/>
</dbReference>
<dbReference type="InterPro" id="IPR003593">
    <property type="entry name" value="AAA+_ATPase"/>
</dbReference>
<dbReference type="Gene3D" id="1.10.287.2620">
    <property type="match status" value="1"/>
</dbReference>
<dbReference type="Gene3D" id="1.20.140.100">
    <property type="entry name" value="Dynein heavy chain, N-terminal domain 2"/>
    <property type="match status" value="1"/>
</dbReference>
<dbReference type="GO" id="GO:0060294">
    <property type="term" value="P:cilium movement involved in cell motility"/>
    <property type="evidence" value="ECO:0007669"/>
    <property type="project" value="UniProtKB-ARBA"/>
</dbReference>
<dbReference type="Pfam" id="PF12781">
    <property type="entry name" value="AAA_9"/>
    <property type="match status" value="1"/>
</dbReference>
<keyword evidence="10" id="KW-0243">Dynein</keyword>
<evidence type="ECO:0000256" key="3">
    <source>
        <dbReference type="ARBA" id="ARBA00022490"/>
    </source>
</evidence>
<evidence type="ECO:0000256" key="6">
    <source>
        <dbReference type="ARBA" id="ARBA00022741"/>
    </source>
</evidence>
<dbReference type="InterPro" id="IPR043157">
    <property type="entry name" value="Dynein_AAA1S"/>
</dbReference>
<dbReference type="PANTHER" id="PTHR22878">
    <property type="entry name" value="DYNEIN HEAVY CHAIN 6, AXONEMAL-LIKE-RELATED"/>
    <property type="match status" value="1"/>
</dbReference>
<dbReference type="InterPro" id="IPR027417">
    <property type="entry name" value="P-loop_NTPase"/>
</dbReference>
<evidence type="ECO:0000256" key="7">
    <source>
        <dbReference type="ARBA" id="ARBA00022794"/>
    </source>
</evidence>
<dbReference type="InterPro" id="IPR042222">
    <property type="entry name" value="Dynein_2_N"/>
</dbReference>
<keyword evidence="3" id="KW-0963">Cytoplasm</keyword>
<protein>
    <recommendedName>
        <fullName evidence="18">AAA+ ATPase domain-containing protein</fullName>
    </recommendedName>
</protein>
<keyword evidence="9" id="KW-0282">Flagellum</keyword>
<dbReference type="Pfam" id="PF12775">
    <property type="entry name" value="AAA_7"/>
    <property type="match status" value="1"/>
</dbReference>
<dbReference type="Gene3D" id="6.10.140.1060">
    <property type="match status" value="1"/>
</dbReference>
<feature type="compositionally biased region" description="Basic and acidic residues" evidence="17">
    <location>
        <begin position="114"/>
        <end position="128"/>
    </location>
</feature>
<evidence type="ECO:0000256" key="17">
    <source>
        <dbReference type="SAM" id="MobiDB-lite"/>
    </source>
</evidence>
<evidence type="ECO:0000256" key="10">
    <source>
        <dbReference type="ARBA" id="ARBA00023017"/>
    </source>
</evidence>
<dbReference type="FunFam" id="3.40.50.300:FF:002141">
    <property type="entry name" value="Dynein heavy chain"/>
    <property type="match status" value="1"/>
</dbReference>
<feature type="coiled-coil region" evidence="16">
    <location>
        <begin position="3213"/>
        <end position="3261"/>
    </location>
</feature>
<feature type="coiled-coil region" evidence="16">
    <location>
        <begin position="3764"/>
        <end position="3819"/>
    </location>
</feature>
<dbReference type="InterPro" id="IPR013602">
    <property type="entry name" value="Dynein_heavy_linker"/>
</dbReference>
<evidence type="ECO:0000256" key="4">
    <source>
        <dbReference type="ARBA" id="ARBA00022701"/>
    </source>
</evidence>
<evidence type="ECO:0000259" key="18">
    <source>
        <dbReference type="SMART" id="SM00382"/>
    </source>
</evidence>
<dbReference type="FunFam" id="3.40.50.300:FF:000884">
    <property type="entry name" value="Dynein axonemal heavy chain 10"/>
    <property type="match status" value="1"/>
</dbReference>
<dbReference type="InterPro" id="IPR035699">
    <property type="entry name" value="AAA_6"/>
</dbReference>
<dbReference type="InterPro" id="IPR054354">
    <property type="entry name" value="DYNC2H1-like_lid"/>
</dbReference>
<keyword evidence="7" id="KW-0970">Cilium biogenesis/degradation</keyword>
<dbReference type="SUPFAM" id="SSF52540">
    <property type="entry name" value="P-loop containing nucleoside triphosphate hydrolases"/>
    <property type="match status" value="4"/>
</dbReference>
<evidence type="ECO:0000313" key="20">
    <source>
        <dbReference type="EMBL" id="CAE0499335.1"/>
    </source>
</evidence>
<dbReference type="Pfam" id="PF08385">
    <property type="entry name" value="DHC_N1"/>
    <property type="match status" value="1"/>
</dbReference>
<dbReference type="InterPro" id="IPR024317">
    <property type="entry name" value="Dynein_heavy_chain_D4_dom"/>
</dbReference>
<gene>
    <name evidence="19" type="ORF">DTER00134_LOCUS14407</name>
    <name evidence="20" type="ORF">DTER00134_LOCUS14408</name>
</gene>
<feature type="coiled-coil region" evidence="16">
    <location>
        <begin position="3448"/>
        <end position="3538"/>
    </location>
</feature>